<dbReference type="Pfam" id="PF02995">
    <property type="entry name" value="DUF229"/>
    <property type="match status" value="1"/>
</dbReference>
<dbReference type="AlphaFoldDB" id="A0A3P7X077"/>
<dbReference type="OrthoDB" id="5862419at2759"/>
<dbReference type="InterPro" id="IPR017850">
    <property type="entry name" value="Alkaline_phosphatase_core_sf"/>
</dbReference>
<protein>
    <submittedName>
        <fullName evidence="3">Sulfatase domain-containing protein</fullName>
    </submittedName>
</protein>
<dbReference type="WBParaSite" id="HPBE_0000595501-mRNA-1">
    <property type="protein sequence ID" value="HPBE_0000595501-mRNA-1"/>
    <property type="gene ID" value="HPBE_0000595501"/>
</dbReference>
<dbReference type="GO" id="GO:0005615">
    <property type="term" value="C:extracellular space"/>
    <property type="evidence" value="ECO:0007669"/>
    <property type="project" value="TreeGrafter"/>
</dbReference>
<dbReference type="PANTHER" id="PTHR10974:SF75">
    <property type="entry name" value="SULFATASE DOMAIN-CONTAINING PROTEIN"/>
    <property type="match status" value="1"/>
</dbReference>
<dbReference type="PANTHER" id="PTHR10974">
    <property type="entry name" value="FI08016P-RELATED"/>
    <property type="match status" value="1"/>
</dbReference>
<dbReference type="InterPro" id="IPR004245">
    <property type="entry name" value="DUF229"/>
</dbReference>
<dbReference type="Proteomes" id="UP000050761">
    <property type="component" value="Unassembled WGS sequence"/>
</dbReference>
<evidence type="ECO:0000313" key="3">
    <source>
        <dbReference type="WBParaSite" id="HPBE_0000595501-mRNA-1"/>
    </source>
</evidence>
<proteinExistence type="predicted"/>
<dbReference type="SUPFAM" id="SSF53649">
    <property type="entry name" value="Alkaline phosphatase-like"/>
    <property type="match status" value="1"/>
</dbReference>
<name>A0A3P7X077_HELPZ</name>
<accession>A0A3P7X077</accession>
<organism evidence="1">
    <name type="scientific">Heligmosomoides polygyrus</name>
    <name type="common">Parasitic roundworm</name>
    <dbReference type="NCBI Taxonomy" id="6339"/>
    <lineage>
        <taxon>Eukaryota</taxon>
        <taxon>Metazoa</taxon>
        <taxon>Ecdysozoa</taxon>
        <taxon>Nematoda</taxon>
        <taxon>Chromadorea</taxon>
        <taxon>Rhabditida</taxon>
        <taxon>Rhabditina</taxon>
        <taxon>Rhabditomorpha</taxon>
        <taxon>Strongyloidea</taxon>
        <taxon>Heligmosomidae</taxon>
        <taxon>Heligmosomoides</taxon>
    </lineage>
</organism>
<dbReference type="CDD" id="cd16021">
    <property type="entry name" value="ALP_like"/>
    <property type="match status" value="1"/>
</dbReference>
<evidence type="ECO:0000313" key="2">
    <source>
        <dbReference type="Proteomes" id="UP000050761"/>
    </source>
</evidence>
<reference evidence="3" key="2">
    <citation type="submission" date="2019-09" db="UniProtKB">
        <authorList>
            <consortium name="WormBaseParasite"/>
        </authorList>
    </citation>
    <scope>IDENTIFICATION</scope>
</reference>
<sequence>MWQLSFSSFDKKFGGSRCKHSNRPSVYIIILDSVSSSMAKRSLPKSISFIKGSMDGTFMEFLNRVGVGSKANGFPMAFGKTIEAASRAFVGLPPLRADWNSTTVCEEYLDKYEYHLHQYMAQGYKAMVAQDGGPGVPYYANCKGFKKPQADHLWRPFQLRIDQSIQLRNSLERSCYERHVDMLEYLEKFIASYPGVPKIAQIWPTTLAHDTVKNLYHSDDHFLRFFKDNKKKLDNAFVLFMGDHGPRRDSIGETNLGQYEANNPFLFITVPRNYRNTSIHNQLRAKTHQLMTPYDIHATLMDILKAHVTSTAHGLELSSGFTRWDQYGDQGKCKFGTPFEPFCQCREALKAT</sequence>
<evidence type="ECO:0000313" key="1">
    <source>
        <dbReference type="EMBL" id="VDO66386.1"/>
    </source>
</evidence>
<gene>
    <name evidence="1" type="ORF">HPBE_LOCUS5956</name>
</gene>
<dbReference type="Gene3D" id="3.40.720.10">
    <property type="entry name" value="Alkaline Phosphatase, subunit A"/>
    <property type="match status" value="1"/>
</dbReference>
<reference evidence="1 2" key="1">
    <citation type="submission" date="2018-11" db="EMBL/GenBank/DDBJ databases">
        <authorList>
            <consortium name="Pathogen Informatics"/>
        </authorList>
    </citation>
    <scope>NUCLEOTIDE SEQUENCE [LARGE SCALE GENOMIC DNA]</scope>
</reference>
<dbReference type="EMBL" id="UZAH01025570">
    <property type="protein sequence ID" value="VDO66386.1"/>
    <property type="molecule type" value="Genomic_DNA"/>
</dbReference>
<keyword evidence="2" id="KW-1185">Reference proteome</keyword>